<dbReference type="KEGG" id="fte:Fluta_1603"/>
<gene>
    <name evidence="1" type="ordered locus">Fluta_1603</name>
</gene>
<organism evidence="1 2">
    <name type="scientific">Fluviicola taffensis (strain DSM 16823 / NCIMB 13979 / RW262)</name>
    <dbReference type="NCBI Taxonomy" id="755732"/>
    <lineage>
        <taxon>Bacteria</taxon>
        <taxon>Pseudomonadati</taxon>
        <taxon>Bacteroidota</taxon>
        <taxon>Flavobacteriia</taxon>
        <taxon>Flavobacteriales</taxon>
        <taxon>Crocinitomicaceae</taxon>
        <taxon>Fluviicola</taxon>
    </lineage>
</organism>
<proteinExistence type="predicted"/>
<dbReference type="AlphaFoldDB" id="F2IFX4"/>
<evidence type="ECO:0000313" key="1">
    <source>
        <dbReference type="EMBL" id="AEA43595.1"/>
    </source>
</evidence>
<protein>
    <submittedName>
        <fullName evidence="1">Uncharacterized protein</fullName>
    </submittedName>
</protein>
<dbReference type="HOGENOM" id="CLU_1298264_0_0_10"/>
<keyword evidence="2" id="KW-1185">Reference proteome</keyword>
<name>F2IFX4_FLUTR</name>
<dbReference type="RefSeq" id="WP_013686366.1">
    <property type="nucleotide sequence ID" value="NC_015321.1"/>
</dbReference>
<dbReference type="EMBL" id="CP002542">
    <property type="protein sequence ID" value="AEA43595.1"/>
    <property type="molecule type" value="Genomic_DNA"/>
</dbReference>
<sequence precursor="true">MKWILLIILIYHNSLFAQQKDPLKRYEEQEENERLSNEKQTLGARGLNRLFIDGVIGFGFLKHIDGNYNYKEYTFTSDFRIGNNFYIGQGKSPFIIRVTYFRFGANFGDFGIFPYFVPPQLGLGKHFRIKTAFSIEPTIHFGYLITSGDPYGGDITPYGYFFMPEVKLNFSRFSIGFEFTMRKFVDDKFPLTKYDRNYYFGFSLGRRIGKGL</sequence>
<dbReference type="Proteomes" id="UP000007463">
    <property type="component" value="Chromosome"/>
</dbReference>
<evidence type="ECO:0000313" key="2">
    <source>
        <dbReference type="Proteomes" id="UP000007463"/>
    </source>
</evidence>
<dbReference type="STRING" id="755732.Fluta_1603"/>
<reference evidence="1 2" key="1">
    <citation type="journal article" date="2011" name="Stand. Genomic Sci.">
        <title>Complete genome sequence of the gliding freshwater bacterium Fluviicola taffensis type strain (RW262).</title>
        <authorList>
            <person name="Woyke T."/>
            <person name="Chertkov O."/>
            <person name="Lapidus A."/>
            <person name="Nolan M."/>
            <person name="Lucas S."/>
            <person name="Del Rio T.G."/>
            <person name="Tice H."/>
            <person name="Cheng J.F."/>
            <person name="Tapia R."/>
            <person name="Han C."/>
            <person name="Goodwin L."/>
            <person name="Pitluck S."/>
            <person name="Liolios K."/>
            <person name="Pagani I."/>
            <person name="Ivanova N."/>
            <person name="Huntemann M."/>
            <person name="Mavromatis K."/>
            <person name="Mikhailova N."/>
            <person name="Pati A."/>
            <person name="Chen A."/>
            <person name="Palaniappan K."/>
            <person name="Land M."/>
            <person name="Hauser L."/>
            <person name="Brambilla E.M."/>
            <person name="Rohde M."/>
            <person name="Mwirichia R."/>
            <person name="Sikorski J."/>
            <person name="Tindall B.J."/>
            <person name="Goker M."/>
            <person name="Bristow J."/>
            <person name="Eisen J.A."/>
            <person name="Markowitz V."/>
            <person name="Hugenholtz P."/>
            <person name="Klenk H.P."/>
            <person name="Kyrpides N.C."/>
        </authorList>
    </citation>
    <scope>NUCLEOTIDE SEQUENCE [LARGE SCALE GENOMIC DNA]</scope>
    <source>
        <strain evidence="2">DSM 16823 / RW262 / RW262</strain>
    </source>
</reference>
<accession>F2IFX4</accession>
<reference evidence="2" key="2">
    <citation type="submission" date="2011-02" db="EMBL/GenBank/DDBJ databases">
        <title>The complete genome of Fluviicola taffensis DSM 16823.</title>
        <authorList>
            <consortium name="US DOE Joint Genome Institute (JGI-PGF)"/>
            <person name="Lucas S."/>
            <person name="Copeland A."/>
            <person name="Lapidus A."/>
            <person name="Bruce D."/>
            <person name="Goodwin L."/>
            <person name="Pitluck S."/>
            <person name="Kyrpides N."/>
            <person name="Mavromatis K."/>
            <person name="Ivanova N."/>
            <person name="Mikhailova N."/>
            <person name="Pagani I."/>
            <person name="Chertkov O."/>
            <person name="Detter J.C."/>
            <person name="Han C."/>
            <person name="Tapia R."/>
            <person name="Land M."/>
            <person name="Hauser L."/>
            <person name="Markowitz V."/>
            <person name="Cheng J.-F."/>
            <person name="Hugenholtz P."/>
            <person name="Woyke T."/>
            <person name="Wu D."/>
            <person name="Tindall B."/>
            <person name="Pomrenke H.G."/>
            <person name="Brambilla E."/>
            <person name="Klenk H.-P."/>
            <person name="Eisen J.A."/>
        </authorList>
    </citation>
    <scope>NUCLEOTIDE SEQUENCE [LARGE SCALE GENOMIC DNA]</scope>
    <source>
        <strain evidence="2">DSM 16823 / RW262 / RW262</strain>
    </source>
</reference>